<evidence type="ECO:0000256" key="1">
    <source>
        <dbReference type="SAM" id="MobiDB-lite"/>
    </source>
</evidence>
<dbReference type="Pfam" id="PF07173">
    <property type="entry name" value="GRDP-like"/>
    <property type="match status" value="2"/>
</dbReference>
<gene>
    <name evidence="2" type="ORF">MFLAVUS_007160</name>
</gene>
<dbReference type="InterPro" id="IPR009836">
    <property type="entry name" value="GRDP-like"/>
</dbReference>
<sequence length="616" mass="71412">MLYGADYSTINRADSFPVFDTVVNVSNCYYYLSLLERFADSIKDFTETELKCYLVRAESRYSKWIFHRSFKMTLGRKTPPLDVAFFWHAHMLSPLRYYEDMKKNFNRENRNVALPLKELYLSRHKPETTSLKQWHEIMGRGEPFNLEDDREYLSSSYASIKCIVCILDLKSRTINDIAFSGLPEDNNITNFLITCRELAQQNFDAGPDRIEEFLCRFQGRLGSPSSDPKPTRRRNEFMASVKSTYLCTPYRSSVDLLMSVSRLLEFTIKVTSLIDWKSSNEIVRAIQRYREFIHITQCSPTIVPVPTLDVDLIWHTHMLHPKNYRQFSTKHLKRIINHDDNVAPEDLDRRIRQFSFAKHRYRQENIEDKASINSSSKKSRFGITIRSRSNSSTSLIFPDKTFGGVYSSGDVENSSVEDAPFDEIIDDFSYHDRRTASKFIQLKNSEEAQQKLFDLVKSTGLGFIGTCLSGAANLDTSLRPRIDIQGYPPGDLPFDRVIRTSGPLPVFPEHVTHHLPSYLLSRYKQPQTYRYEEDAPPPAYDAEDDESQSYETQPVRNTEWYKLACIFLLAKQPVVKDTRSVISNDRLPSYGDTNCDFNFTTFSNASTIFKRENMNL</sequence>
<evidence type="ECO:0000313" key="3">
    <source>
        <dbReference type="Proteomes" id="UP001473302"/>
    </source>
</evidence>
<reference evidence="2 3" key="1">
    <citation type="submission" date="2024-04" db="EMBL/GenBank/DDBJ databases">
        <title>genome sequences of Mucor flavus KT1a and Helicostylum pulchrum KT1b strains isolated from the surface of a dry-aged beef.</title>
        <authorList>
            <person name="Toyotome T."/>
            <person name="Hosono M."/>
            <person name="Torimaru M."/>
            <person name="Fukuda K."/>
            <person name="Mikami N."/>
        </authorList>
    </citation>
    <scope>NUCLEOTIDE SEQUENCE [LARGE SCALE GENOMIC DNA]</scope>
    <source>
        <strain evidence="2 3">KT1a</strain>
    </source>
</reference>
<proteinExistence type="predicted"/>
<dbReference type="Proteomes" id="UP001473302">
    <property type="component" value="Unassembled WGS sequence"/>
</dbReference>
<comment type="caution">
    <text evidence="2">The sequence shown here is derived from an EMBL/GenBank/DDBJ whole genome shotgun (WGS) entry which is preliminary data.</text>
</comment>
<dbReference type="PANTHER" id="PTHR34365:SF7">
    <property type="entry name" value="GLYCINE-RICH DOMAIN-CONTAINING PROTEIN 1"/>
    <property type="match status" value="1"/>
</dbReference>
<protein>
    <submittedName>
        <fullName evidence="2">Uncharacterized protein</fullName>
    </submittedName>
</protein>
<feature type="region of interest" description="Disordered" evidence="1">
    <location>
        <begin position="531"/>
        <end position="551"/>
    </location>
</feature>
<keyword evidence="3" id="KW-1185">Reference proteome</keyword>
<name>A0ABP9Z3J2_9FUNG</name>
<accession>A0ABP9Z3J2</accession>
<evidence type="ECO:0000313" key="2">
    <source>
        <dbReference type="EMBL" id="GAA5813674.1"/>
    </source>
</evidence>
<dbReference type="EMBL" id="BAABUK010000018">
    <property type="protein sequence ID" value="GAA5813674.1"/>
    <property type="molecule type" value="Genomic_DNA"/>
</dbReference>
<organism evidence="2 3">
    <name type="scientific">Mucor flavus</name>
    <dbReference type="NCBI Taxonomy" id="439312"/>
    <lineage>
        <taxon>Eukaryota</taxon>
        <taxon>Fungi</taxon>
        <taxon>Fungi incertae sedis</taxon>
        <taxon>Mucoromycota</taxon>
        <taxon>Mucoromycotina</taxon>
        <taxon>Mucoromycetes</taxon>
        <taxon>Mucorales</taxon>
        <taxon>Mucorineae</taxon>
        <taxon>Mucoraceae</taxon>
        <taxon>Mucor</taxon>
    </lineage>
</organism>
<dbReference type="PANTHER" id="PTHR34365">
    <property type="entry name" value="ENOLASE (DUF1399)"/>
    <property type="match status" value="1"/>
</dbReference>